<organism evidence="1 2">
    <name type="scientific">Panagrolaimus sp. JU765</name>
    <dbReference type="NCBI Taxonomy" id="591449"/>
    <lineage>
        <taxon>Eukaryota</taxon>
        <taxon>Metazoa</taxon>
        <taxon>Ecdysozoa</taxon>
        <taxon>Nematoda</taxon>
        <taxon>Chromadorea</taxon>
        <taxon>Rhabditida</taxon>
        <taxon>Tylenchina</taxon>
        <taxon>Panagrolaimomorpha</taxon>
        <taxon>Panagrolaimoidea</taxon>
        <taxon>Panagrolaimidae</taxon>
        <taxon>Panagrolaimus</taxon>
    </lineage>
</organism>
<accession>A0AC34Q311</accession>
<dbReference type="Proteomes" id="UP000887576">
    <property type="component" value="Unplaced"/>
</dbReference>
<sequence length="167" mass="18862">MVLVLIILIVFCYWYSLSSLKNDTKISPSMVDEIFSCLKIKFEISTKKIGKNDSNLNEEYHFLTKVIESCVRPIYKKLAIEPHINKDEIKFFVPPINENQKCNVITLGIGRDIDAELSIQKKHPQCKFLGADIDDETSGKMYADELGGKYVKTLVSAKAGKNNATVL</sequence>
<proteinExistence type="predicted"/>
<evidence type="ECO:0000313" key="1">
    <source>
        <dbReference type="Proteomes" id="UP000887576"/>
    </source>
</evidence>
<evidence type="ECO:0000313" key="2">
    <source>
        <dbReference type="WBParaSite" id="JU765_v2.g12455.t1"/>
    </source>
</evidence>
<name>A0AC34Q311_9BILA</name>
<dbReference type="WBParaSite" id="JU765_v2.g12455.t1">
    <property type="protein sequence ID" value="JU765_v2.g12455.t1"/>
    <property type="gene ID" value="JU765_v2.g12455"/>
</dbReference>
<reference evidence="2" key="1">
    <citation type="submission" date="2022-11" db="UniProtKB">
        <authorList>
            <consortium name="WormBaseParasite"/>
        </authorList>
    </citation>
    <scope>IDENTIFICATION</scope>
</reference>
<protein>
    <submittedName>
        <fullName evidence="2">Uncharacterized protein</fullName>
    </submittedName>
</protein>